<accession>A0A1L9BDJ6</accession>
<sequence length="137" mass="15277">MCIETATGAAFRIHFVQHFEVANGRIARMTEYRVWITQESPRANEASGFPLPAAPKEVQPYFRDTFNAGDLDAVMRMYADKAVFVPTPGMAFDQPEAIRKATADFMGLKLPFVMTPRHLYVSGDTALMISDWVLAGT</sequence>
<feature type="domain" description="SnoaL-like" evidence="1">
    <location>
        <begin position="61"/>
        <end position="132"/>
    </location>
</feature>
<evidence type="ECO:0000313" key="3">
    <source>
        <dbReference type="Proteomes" id="UP000182229"/>
    </source>
</evidence>
<dbReference type="InterPro" id="IPR037401">
    <property type="entry name" value="SnoaL-like"/>
</dbReference>
<dbReference type="RefSeq" id="WP_071898959.1">
    <property type="nucleotide sequence ID" value="NZ_MPIN01000003.1"/>
</dbReference>
<dbReference type="Gene3D" id="3.10.450.50">
    <property type="match status" value="2"/>
</dbReference>
<dbReference type="SUPFAM" id="SSF54427">
    <property type="entry name" value="NTF2-like"/>
    <property type="match status" value="2"/>
</dbReference>
<reference evidence="3" key="1">
    <citation type="submission" date="2016-11" db="EMBL/GenBank/DDBJ databases">
        <authorList>
            <person name="Shukria A."/>
            <person name="Stevens D.C."/>
        </authorList>
    </citation>
    <scope>NUCLEOTIDE SEQUENCE [LARGE SCALE GENOMIC DNA]</scope>
    <source>
        <strain evidence="3">Cbfe23</strain>
    </source>
</reference>
<dbReference type="AlphaFoldDB" id="A0A1L9BDJ6"/>
<reference evidence="2 3" key="2">
    <citation type="submission" date="2016-12" db="EMBL/GenBank/DDBJ databases">
        <title>Draft Genome Sequence of Cystobacter ferrugineus Strain Cbfe23.</title>
        <authorList>
            <person name="Akbar S."/>
            <person name="Dowd S.E."/>
            <person name="Stevens D.C."/>
        </authorList>
    </citation>
    <scope>NUCLEOTIDE SEQUENCE [LARGE SCALE GENOMIC DNA]</scope>
    <source>
        <strain evidence="2 3">Cbfe23</strain>
    </source>
</reference>
<dbReference type="Pfam" id="PF12680">
    <property type="entry name" value="SnoaL_2"/>
    <property type="match status" value="1"/>
</dbReference>
<proteinExistence type="predicted"/>
<dbReference type="InterPro" id="IPR032710">
    <property type="entry name" value="NTF2-like_dom_sf"/>
</dbReference>
<dbReference type="Proteomes" id="UP000182229">
    <property type="component" value="Unassembled WGS sequence"/>
</dbReference>
<gene>
    <name evidence="2" type="ORF">BON30_14930</name>
</gene>
<organism evidence="2 3">
    <name type="scientific">Cystobacter ferrugineus</name>
    <dbReference type="NCBI Taxonomy" id="83449"/>
    <lineage>
        <taxon>Bacteria</taxon>
        <taxon>Pseudomonadati</taxon>
        <taxon>Myxococcota</taxon>
        <taxon>Myxococcia</taxon>
        <taxon>Myxococcales</taxon>
        <taxon>Cystobacterineae</taxon>
        <taxon>Archangiaceae</taxon>
        <taxon>Cystobacter</taxon>
    </lineage>
</organism>
<dbReference type="EMBL" id="MPIN01000003">
    <property type="protein sequence ID" value="OJH40327.1"/>
    <property type="molecule type" value="Genomic_DNA"/>
</dbReference>
<dbReference type="STRING" id="83449.BON30_14930"/>
<evidence type="ECO:0000313" key="2">
    <source>
        <dbReference type="EMBL" id="OJH40327.1"/>
    </source>
</evidence>
<protein>
    <recommendedName>
        <fullName evidence="1">SnoaL-like domain-containing protein</fullName>
    </recommendedName>
</protein>
<dbReference type="OrthoDB" id="1633822at2"/>
<keyword evidence="3" id="KW-1185">Reference proteome</keyword>
<comment type="caution">
    <text evidence="2">The sequence shown here is derived from an EMBL/GenBank/DDBJ whole genome shotgun (WGS) entry which is preliminary data.</text>
</comment>
<evidence type="ECO:0000259" key="1">
    <source>
        <dbReference type="Pfam" id="PF12680"/>
    </source>
</evidence>
<name>A0A1L9BDJ6_9BACT</name>